<keyword evidence="10" id="KW-0564">Palmitate</keyword>
<dbReference type="Proteomes" id="UP000515150">
    <property type="component" value="Chromosome 12"/>
</dbReference>
<evidence type="ECO:0000256" key="10">
    <source>
        <dbReference type="ARBA" id="ARBA00023139"/>
    </source>
</evidence>
<protein>
    <submittedName>
        <fullName evidence="15">Uncharacterized protein LOC114867442 isoform X1</fullName>
    </submittedName>
</protein>
<dbReference type="GO" id="GO:0012501">
    <property type="term" value="P:programmed cell death"/>
    <property type="evidence" value="ECO:0007669"/>
    <property type="project" value="UniProtKB-KW"/>
</dbReference>
<organism evidence="14 15">
    <name type="scientific">Betta splendens</name>
    <name type="common">Siamese fighting fish</name>
    <dbReference type="NCBI Taxonomy" id="158456"/>
    <lineage>
        <taxon>Eukaryota</taxon>
        <taxon>Metazoa</taxon>
        <taxon>Chordata</taxon>
        <taxon>Craniata</taxon>
        <taxon>Vertebrata</taxon>
        <taxon>Euteleostomi</taxon>
        <taxon>Actinopterygii</taxon>
        <taxon>Neopterygii</taxon>
        <taxon>Teleostei</taxon>
        <taxon>Neoteleostei</taxon>
        <taxon>Acanthomorphata</taxon>
        <taxon>Anabantaria</taxon>
        <taxon>Anabantiformes</taxon>
        <taxon>Anabantoidei</taxon>
        <taxon>Osphronemidae</taxon>
        <taxon>Betta</taxon>
    </lineage>
</organism>
<evidence type="ECO:0000313" key="15">
    <source>
        <dbReference type="RefSeq" id="XP_029025942.1"/>
    </source>
</evidence>
<dbReference type="InterPro" id="IPR040460">
    <property type="entry name" value="Gasdermin_pore"/>
</dbReference>
<reference evidence="15" key="1">
    <citation type="submission" date="2025-08" db="UniProtKB">
        <authorList>
            <consortium name="RefSeq"/>
        </authorList>
    </citation>
    <scope>IDENTIFICATION</scope>
</reference>
<evidence type="ECO:0000256" key="1">
    <source>
        <dbReference type="ARBA" id="ARBA00004496"/>
    </source>
</evidence>
<sequence>MTITHPATTLDSNWTELQVHVKVKAGAMSLGQTPSTDPGVKGQSEGPRVQVIHLLLLVCTVTWSFSCLSAAVKPWLTGAVLQAGAAAGNIFPVNGCLAAGYKRLQRESEAQAGSGSAASTSSDPTTTTQRYQPTFLMFASEAKAVIKQLAAHGDLISNSNLNDRLDLLKLVRVTEGRLWPVPKYKTMELSLPELMDDSDFSPGFEEEVLMKEFTTRVEMCGSSSVGGGDGAVGEAEVSASADTVDGLETPVSMMSKKVKLRSVRDWFGSRKIKKNKVQMLRLKERDKLMFVHQTVYNTGPVRLHRKSKMDGSVSASCQKLLNLFMKGSWKEETSFTVPEKSTFAYGLMEIRGVQEEKLEISCEPWMNQSMFDRLINSDTSSDNSANSSVSLQQVKDGLEMKVAALQPLADVHNSTQCELLQTLRELLKNREALTQLEQMLDQSSAGAYEGPQSQAVSSFLNALNVSTTSTAQKDAVHLLVSALDTLPDDAPALLIASGPDVLRALNQLVDGLQVDGQNQLAEPLPPALKEDGELRWAAQLLCSSPQTLTELSEHWERPELPVGVLLEVLALVVRGLGLMQNLLSSGTDQSSQ</sequence>
<feature type="domain" description="Gasdermin PUB" evidence="13">
    <location>
        <begin position="404"/>
        <end position="518"/>
    </location>
</feature>
<dbReference type="Pfam" id="PF04598">
    <property type="entry name" value="Gasdermin"/>
    <property type="match status" value="1"/>
</dbReference>
<dbReference type="Pfam" id="PF17708">
    <property type="entry name" value="Gasdermin_C"/>
    <property type="match status" value="1"/>
</dbReference>
<dbReference type="PANTHER" id="PTHR16399">
    <property type="entry name" value="GASDERMIN"/>
    <property type="match status" value="1"/>
</dbReference>
<dbReference type="AlphaFoldDB" id="A0A6P7P0V4"/>
<keyword evidence="14" id="KW-1185">Reference proteome</keyword>
<comment type="subcellular location">
    <subcellularLocation>
        <location evidence="2">Cell membrane</location>
        <topology evidence="2">Multi-pass membrane protein</topology>
    </subcellularLocation>
    <subcellularLocation>
        <location evidence="1">Cytoplasm</location>
    </subcellularLocation>
</comment>
<evidence type="ECO:0000256" key="11">
    <source>
        <dbReference type="ARBA" id="ARBA00023288"/>
    </source>
</evidence>
<evidence type="ECO:0000256" key="2">
    <source>
        <dbReference type="ARBA" id="ARBA00004651"/>
    </source>
</evidence>
<dbReference type="InParanoid" id="A0A6P7P0V4"/>
<keyword evidence="5" id="KW-1003">Cell membrane</keyword>
<evidence type="ECO:0000313" key="14">
    <source>
        <dbReference type="Proteomes" id="UP000515150"/>
    </source>
</evidence>
<keyword evidence="11" id="KW-0449">Lipoprotein</keyword>
<evidence type="ECO:0000256" key="6">
    <source>
        <dbReference type="ARBA" id="ARBA00022490"/>
    </source>
</evidence>
<dbReference type="RefSeq" id="XP_029025942.1">
    <property type="nucleotide sequence ID" value="XM_029170109.3"/>
</dbReference>
<evidence type="ECO:0000256" key="8">
    <source>
        <dbReference type="ARBA" id="ARBA00022692"/>
    </source>
</evidence>
<dbReference type="KEGG" id="bspl:114867442"/>
<name>A0A6P7P0V4_BETSP</name>
<evidence type="ECO:0000256" key="4">
    <source>
        <dbReference type="ARBA" id="ARBA00022452"/>
    </source>
</evidence>
<keyword evidence="7" id="KW-1210">Necrosis</keyword>
<dbReference type="GeneID" id="114867442"/>
<keyword evidence="6" id="KW-0963">Cytoplasm</keyword>
<keyword evidence="9" id="KW-0472">Membrane</keyword>
<accession>A0A6P7P0V4</accession>
<keyword evidence="8" id="KW-0812">Transmembrane</keyword>
<dbReference type="PANTHER" id="PTHR16399:SF18">
    <property type="entry name" value="GASDERMIN-A"/>
    <property type="match status" value="1"/>
</dbReference>
<evidence type="ECO:0000256" key="3">
    <source>
        <dbReference type="ARBA" id="ARBA00009279"/>
    </source>
</evidence>
<dbReference type="OrthoDB" id="8445642at2759"/>
<evidence type="ECO:0000259" key="12">
    <source>
        <dbReference type="Pfam" id="PF04598"/>
    </source>
</evidence>
<dbReference type="GO" id="GO:0005886">
    <property type="term" value="C:plasma membrane"/>
    <property type="evidence" value="ECO:0007669"/>
    <property type="project" value="UniProtKB-SubCell"/>
</dbReference>
<gene>
    <name evidence="15" type="primary">LOC114867442</name>
</gene>
<evidence type="ECO:0000256" key="7">
    <source>
        <dbReference type="ARBA" id="ARBA00022590"/>
    </source>
</evidence>
<dbReference type="InterPro" id="IPR007677">
    <property type="entry name" value="Gasdermin"/>
</dbReference>
<feature type="domain" description="Gasdermin pore forming" evidence="12">
    <location>
        <begin position="137"/>
        <end position="360"/>
    </location>
</feature>
<dbReference type="InterPro" id="IPR041263">
    <property type="entry name" value="Gasdermin_PUB"/>
</dbReference>
<evidence type="ECO:0000259" key="13">
    <source>
        <dbReference type="Pfam" id="PF17708"/>
    </source>
</evidence>
<evidence type="ECO:0000256" key="9">
    <source>
        <dbReference type="ARBA" id="ARBA00023136"/>
    </source>
</evidence>
<dbReference type="GO" id="GO:0005737">
    <property type="term" value="C:cytoplasm"/>
    <property type="evidence" value="ECO:0007669"/>
    <property type="project" value="UniProtKB-SubCell"/>
</dbReference>
<comment type="similarity">
    <text evidence="3">Belongs to the gasdermin family.</text>
</comment>
<proteinExistence type="inferred from homology"/>
<keyword evidence="4" id="KW-1134">Transmembrane beta strand</keyword>
<evidence type="ECO:0000256" key="5">
    <source>
        <dbReference type="ARBA" id="ARBA00022475"/>
    </source>
</evidence>